<dbReference type="AlphaFoldDB" id="A0A2X4WX69"/>
<feature type="transmembrane region" description="Helical" evidence="6">
    <location>
        <begin position="115"/>
        <end position="136"/>
    </location>
</feature>
<proteinExistence type="predicted"/>
<evidence type="ECO:0000256" key="5">
    <source>
        <dbReference type="ARBA" id="ARBA00023136"/>
    </source>
</evidence>
<name>A0A2X4WX69_9NOCA</name>
<evidence type="ECO:0000256" key="2">
    <source>
        <dbReference type="ARBA" id="ARBA00022475"/>
    </source>
</evidence>
<feature type="transmembrane region" description="Helical" evidence="6">
    <location>
        <begin position="77"/>
        <end position="94"/>
    </location>
</feature>
<evidence type="ECO:0000313" key="8">
    <source>
        <dbReference type="Proteomes" id="UP000249091"/>
    </source>
</evidence>
<evidence type="ECO:0000313" key="7">
    <source>
        <dbReference type="EMBL" id="SQI28704.1"/>
    </source>
</evidence>
<keyword evidence="8" id="KW-1185">Reference proteome</keyword>
<gene>
    <name evidence="7" type="ORF">NCTC10994_00455</name>
</gene>
<dbReference type="GO" id="GO:0015171">
    <property type="term" value="F:amino acid transmembrane transporter activity"/>
    <property type="evidence" value="ECO:0007669"/>
    <property type="project" value="TreeGrafter"/>
</dbReference>
<dbReference type="GO" id="GO:0005886">
    <property type="term" value="C:plasma membrane"/>
    <property type="evidence" value="ECO:0007669"/>
    <property type="project" value="UniProtKB-SubCell"/>
</dbReference>
<keyword evidence="5 6" id="KW-0472">Membrane</keyword>
<dbReference type="EMBL" id="LS483468">
    <property type="protein sequence ID" value="SQI28704.1"/>
    <property type="molecule type" value="Genomic_DNA"/>
</dbReference>
<dbReference type="RefSeq" id="WP_072698198.1">
    <property type="nucleotide sequence ID" value="NZ_JAFBBL010000001.1"/>
</dbReference>
<organism evidence="7 8">
    <name type="scientific">Rhodococcus coprophilus</name>
    <dbReference type="NCBI Taxonomy" id="38310"/>
    <lineage>
        <taxon>Bacteria</taxon>
        <taxon>Bacillati</taxon>
        <taxon>Actinomycetota</taxon>
        <taxon>Actinomycetes</taxon>
        <taxon>Mycobacteriales</taxon>
        <taxon>Nocardiaceae</taxon>
        <taxon>Rhodococcus</taxon>
    </lineage>
</organism>
<comment type="subcellular location">
    <subcellularLocation>
        <location evidence="1">Cell membrane</location>
        <topology evidence="1">Multi-pass membrane protein</topology>
    </subcellularLocation>
</comment>
<dbReference type="PANTHER" id="PTHR30086:SF20">
    <property type="entry name" value="ARGININE EXPORTER PROTEIN ARGO-RELATED"/>
    <property type="match status" value="1"/>
</dbReference>
<keyword evidence="4 6" id="KW-1133">Transmembrane helix</keyword>
<dbReference type="Pfam" id="PF01810">
    <property type="entry name" value="LysE"/>
    <property type="match status" value="1"/>
</dbReference>
<dbReference type="InterPro" id="IPR001123">
    <property type="entry name" value="LeuE-type"/>
</dbReference>
<feature type="transmembrane region" description="Helical" evidence="6">
    <location>
        <begin position="43"/>
        <end position="71"/>
    </location>
</feature>
<evidence type="ECO:0000256" key="6">
    <source>
        <dbReference type="SAM" id="Phobius"/>
    </source>
</evidence>
<dbReference type="STRING" id="1219011.GCA_001895045_00175"/>
<accession>A0A2X4WX69</accession>
<feature type="transmembrane region" description="Helical" evidence="6">
    <location>
        <begin position="188"/>
        <end position="211"/>
    </location>
</feature>
<reference evidence="7 8" key="1">
    <citation type="submission" date="2018-06" db="EMBL/GenBank/DDBJ databases">
        <authorList>
            <consortium name="Pathogen Informatics"/>
            <person name="Doyle S."/>
        </authorList>
    </citation>
    <scope>NUCLEOTIDE SEQUENCE [LARGE SCALE GENOMIC DNA]</scope>
    <source>
        <strain evidence="7 8">NCTC10994</strain>
    </source>
</reference>
<dbReference type="KEGG" id="rcr:NCTC10994_00455"/>
<keyword evidence="3 6" id="KW-0812">Transmembrane</keyword>
<evidence type="ECO:0000256" key="1">
    <source>
        <dbReference type="ARBA" id="ARBA00004651"/>
    </source>
</evidence>
<feature type="transmembrane region" description="Helical" evidence="6">
    <location>
        <begin position="148"/>
        <end position="176"/>
    </location>
</feature>
<dbReference type="Proteomes" id="UP000249091">
    <property type="component" value="Chromosome 1"/>
</dbReference>
<sequence>MLDEIWTPVAAGVAAGLGVAMPLGAIAALLLREGLLHGFRVAAAAAAGTATVDLIYCVIATLTGATFARVIDGHRGTFVLASGVVIIAIGIVQLRQGHEQSARRAGDVERVTARIAFGRFAGLTAVNPITLVYFVALSGAVTTAGGSWVGPVVFAATVGASSLAWQLLLAGVGSYVGASVSPNAVRAIGVIASLLIVGLGAVVLINGAAALA</sequence>
<evidence type="ECO:0000256" key="3">
    <source>
        <dbReference type="ARBA" id="ARBA00022692"/>
    </source>
</evidence>
<evidence type="ECO:0000256" key="4">
    <source>
        <dbReference type="ARBA" id="ARBA00022989"/>
    </source>
</evidence>
<keyword evidence="2" id="KW-1003">Cell membrane</keyword>
<dbReference type="PANTHER" id="PTHR30086">
    <property type="entry name" value="ARGININE EXPORTER PROTEIN ARGO"/>
    <property type="match status" value="1"/>
</dbReference>
<feature type="transmembrane region" description="Helical" evidence="6">
    <location>
        <begin position="6"/>
        <end position="31"/>
    </location>
</feature>
<protein>
    <submittedName>
        <fullName evidence="7">LysE type translocator</fullName>
    </submittedName>
</protein>